<dbReference type="GO" id="GO:0006511">
    <property type="term" value="P:ubiquitin-dependent protein catabolic process"/>
    <property type="evidence" value="ECO:0007669"/>
    <property type="project" value="TreeGrafter"/>
</dbReference>
<dbReference type="InterPro" id="IPR013083">
    <property type="entry name" value="Znf_RING/FYVE/PHD"/>
</dbReference>
<reference evidence="14" key="1">
    <citation type="submission" date="2020-03" db="EMBL/GenBank/DDBJ databases">
        <title>A high-quality chromosome-level genome assembly of a woody plant with both climbing and erect habits, Rhamnella rubrinervis.</title>
        <authorList>
            <person name="Lu Z."/>
            <person name="Yang Y."/>
            <person name="Zhu X."/>
            <person name="Sun Y."/>
        </authorList>
    </citation>
    <scope>NUCLEOTIDE SEQUENCE</scope>
    <source>
        <strain evidence="14">BYM</strain>
        <tissue evidence="14">Leaf</tissue>
    </source>
</reference>
<dbReference type="InterPro" id="IPR001841">
    <property type="entry name" value="Znf_RING"/>
</dbReference>
<organism evidence="14 15">
    <name type="scientific">Rhamnella rubrinervis</name>
    <dbReference type="NCBI Taxonomy" id="2594499"/>
    <lineage>
        <taxon>Eukaryota</taxon>
        <taxon>Viridiplantae</taxon>
        <taxon>Streptophyta</taxon>
        <taxon>Embryophyta</taxon>
        <taxon>Tracheophyta</taxon>
        <taxon>Spermatophyta</taxon>
        <taxon>Magnoliopsida</taxon>
        <taxon>eudicotyledons</taxon>
        <taxon>Gunneridae</taxon>
        <taxon>Pentapetalae</taxon>
        <taxon>rosids</taxon>
        <taxon>fabids</taxon>
        <taxon>Rosales</taxon>
        <taxon>Rhamnaceae</taxon>
        <taxon>rhamnoid group</taxon>
        <taxon>Rhamneae</taxon>
        <taxon>Rhamnella</taxon>
    </lineage>
</organism>
<evidence type="ECO:0000256" key="6">
    <source>
        <dbReference type="ARBA" id="ARBA00022723"/>
    </source>
</evidence>
<evidence type="ECO:0000313" key="15">
    <source>
        <dbReference type="Proteomes" id="UP000796880"/>
    </source>
</evidence>
<evidence type="ECO:0000256" key="2">
    <source>
        <dbReference type="ARBA" id="ARBA00004141"/>
    </source>
</evidence>
<dbReference type="EC" id="2.3.2.27" evidence="3"/>
<feature type="domain" description="RING-type" evidence="13">
    <location>
        <begin position="61"/>
        <end position="104"/>
    </location>
</feature>
<dbReference type="Proteomes" id="UP000796880">
    <property type="component" value="Unassembled WGS sequence"/>
</dbReference>
<keyword evidence="8" id="KW-0833">Ubl conjugation pathway</keyword>
<keyword evidence="9" id="KW-0862">Zinc</keyword>
<dbReference type="PANTHER" id="PTHR45977:SF13">
    <property type="entry name" value="GB|AAF27103.1"/>
    <property type="match status" value="1"/>
</dbReference>
<evidence type="ECO:0000313" key="14">
    <source>
        <dbReference type="EMBL" id="KAF3440169.1"/>
    </source>
</evidence>
<evidence type="ECO:0000256" key="8">
    <source>
        <dbReference type="ARBA" id="ARBA00022786"/>
    </source>
</evidence>
<keyword evidence="15" id="KW-1185">Reference proteome</keyword>
<evidence type="ECO:0000256" key="11">
    <source>
        <dbReference type="ARBA" id="ARBA00023136"/>
    </source>
</evidence>
<dbReference type="GO" id="GO:0061630">
    <property type="term" value="F:ubiquitin protein ligase activity"/>
    <property type="evidence" value="ECO:0007669"/>
    <property type="project" value="UniProtKB-EC"/>
</dbReference>
<dbReference type="SUPFAM" id="SSF57850">
    <property type="entry name" value="RING/U-box"/>
    <property type="match status" value="1"/>
</dbReference>
<proteinExistence type="predicted"/>
<dbReference type="GO" id="GO:0016020">
    <property type="term" value="C:membrane"/>
    <property type="evidence" value="ECO:0007669"/>
    <property type="project" value="UniProtKB-SubCell"/>
</dbReference>
<dbReference type="EMBL" id="VOIH02000008">
    <property type="protein sequence ID" value="KAF3440169.1"/>
    <property type="molecule type" value="Genomic_DNA"/>
</dbReference>
<evidence type="ECO:0000256" key="5">
    <source>
        <dbReference type="ARBA" id="ARBA00022692"/>
    </source>
</evidence>
<evidence type="ECO:0000256" key="9">
    <source>
        <dbReference type="ARBA" id="ARBA00022833"/>
    </source>
</evidence>
<dbReference type="GO" id="GO:0008270">
    <property type="term" value="F:zinc ion binding"/>
    <property type="evidence" value="ECO:0007669"/>
    <property type="project" value="UniProtKB-KW"/>
</dbReference>
<dbReference type="PROSITE" id="PS50089">
    <property type="entry name" value="ZF_RING_2"/>
    <property type="match status" value="1"/>
</dbReference>
<dbReference type="SMART" id="SM00184">
    <property type="entry name" value="RING"/>
    <property type="match status" value="1"/>
</dbReference>
<evidence type="ECO:0000256" key="7">
    <source>
        <dbReference type="ARBA" id="ARBA00022771"/>
    </source>
</evidence>
<keyword evidence="10" id="KW-1133">Transmembrane helix</keyword>
<evidence type="ECO:0000256" key="12">
    <source>
        <dbReference type="PROSITE-ProRule" id="PRU00175"/>
    </source>
</evidence>
<dbReference type="Gene3D" id="3.30.40.10">
    <property type="entry name" value="Zinc/RING finger domain, C3HC4 (zinc finger)"/>
    <property type="match status" value="1"/>
</dbReference>
<keyword evidence="4" id="KW-0808">Transferase</keyword>
<dbReference type="AlphaFoldDB" id="A0A8K0GVQ1"/>
<dbReference type="PANTHER" id="PTHR45977">
    <property type="entry name" value="TARGET OF ERK KINASE MPK-1"/>
    <property type="match status" value="1"/>
</dbReference>
<gene>
    <name evidence="14" type="ORF">FNV43_RR18448</name>
</gene>
<evidence type="ECO:0000256" key="3">
    <source>
        <dbReference type="ARBA" id="ARBA00012483"/>
    </source>
</evidence>
<keyword evidence="5" id="KW-0812">Transmembrane</keyword>
<evidence type="ECO:0000256" key="1">
    <source>
        <dbReference type="ARBA" id="ARBA00000900"/>
    </source>
</evidence>
<comment type="subcellular location">
    <subcellularLocation>
        <location evidence="2">Membrane</location>
        <topology evidence="2">Multi-pass membrane protein</topology>
    </subcellularLocation>
</comment>
<protein>
    <recommendedName>
        <fullName evidence="3">RING-type E3 ubiquitin transferase</fullName>
        <ecNumber evidence="3">2.3.2.27</ecNumber>
    </recommendedName>
</protein>
<comment type="catalytic activity">
    <reaction evidence="1">
        <text>S-ubiquitinyl-[E2 ubiquitin-conjugating enzyme]-L-cysteine + [acceptor protein]-L-lysine = [E2 ubiquitin-conjugating enzyme]-L-cysteine + N(6)-ubiquitinyl-[acceptor protein]-L-lysine.</text>
        <dbReference type="EC" id="2.3.2.27"/>
    </reaction>
</comment>
<keyword evidence="11" id="KW-0472">Membrane</keyword>
<sequence>MVLKMLVSLVFTFISPRRQPRIKEAPSSSCEVVESSEAQHKVEEGLAESPADGSSSEVETCCVCLCILKEGGENMKILPCLHKFHEDCIDRWFIAHRKTCPMCRFSMEEDKSYAGEVLTEEMIIYFSSFHVAGF</sequence>
<dbReference type="OrthoDB" id="8062037at2759"/>
<keyword evidence="6" id="KW-0479">Metal-binding</keyword>
<evidence type="ECO:0000259" key="13">
    <source>
        <dbReference type="PROSITE" id="PS50089"/>
    </source>
</evidence>
<name>A0A8K0GVQ1_9ROSA</name>
<comment type="caution">
    <text evidence="14">The sequence shown here is derived from an EMBL/GenBank/DDBJ whole genome shotgun (WGS) entry which is preliminary data.</text>
</comment>
<dbReference type="Pfam" id="PF13639">
    <property type="entry name" value="zf-RING_2"/>
    <property type="match status" value="1"/>
</dbReference>
<evidence type="ECO:0000256" key="10">
    <source>
        <dbReference type="ARBA" id="ARBA00022989"/>
    </source>
</evidence>
<accession>A0A8K0GVQ1</accession>
<evidence type="ECO:0000256" key="4">
    <source>
        <dbReference type="ARBA" id="ARBA00022679"/>
    </source>
</evidence>
<dbReference type="GO" id="GO:0016567">
    <property type="term" value="P:protein ubiquitination"/>
    <property type="evidence" value="ECO:0007669"/>
    <property type="project" value="TreeGrafter"/>
</dbReference>
<keyword evidence="7 12" id="KW-0863">Zinc-finger</keyword>
<dbReference type="GO" id="GO:0000325">
    <property type="term" value="C:plant-type vacuole"/>
    <property type="evidence" value="ECO:0007669"/>
    <property type="project" value="TreeGrafter"/>
</dbReference>